<dbReference type="InterPro" id="IPR018077">
    <property type="entry name" value="Glyco_hydro_fam25_subgr"/>
</dbReference>
<keyword evidence="5" id="KW-1185">Reference proteome</keyword>
<protein>
    <submittedName>
        <fullName evidence="4">Glycoside hydrolase family 25 protein</fullName>
    </submittedName>
</protein>
<dbReference type="PROSITE" id="PS51904">
    <property type="entry name" value="GLYCOSYL_HYDROL_F25_2"/>
    <property type="match status" value="1"/>
</dbReference>
<sequence length="359" mass="37988">MATCRGIDVSAHQPAQDWGTHKRNGVVFAFAKASEGQRSRDARFAQHIAAIKAAGLIPGAYHFGWPNQDAAREAANYIGAVKPHADKGFVHWLDLERYPDGKNYAGRTSAQIKAWVSTWIDAVEKAFPGQRVGIYTSGDDVAQGHAPGGVPLWYPAYPGASVDTYAEAEARPAPSPSGRTPLIWQFTSDPAGSGPNLDLDIAYMSAAALRAWAAGSTTSNTGSGTEDDGVGIAKLSEVNPKNVPLKSGEWTRLAFKDAVIHAGPRQLVGPAYVQLTFAPGTPAGTTIEGRFYSTDPDGSEESGYGDIGPMPLPASGSVQMLHNVNVPAGKHLRFMVRAVSPAGQPVALIHRFVASDYVA</sequence>
<dbReference type="Pfam" id="PF01183">
    <property type="entry name" value="Glyco_hydro_25"/>
    <property type="match status" value="1"/>
</dbReference>
<evidence type="ECO:0000256" key="1">
    <source>
        <dbReference type="ARBA" id="ARBA00010646"/>
    </source>
</evidence>
<gene>
    <name evidence="4" type="ORF">AB0E89_19355</name>
</gene>
<dbReference type="GO" id="GO:0016787">
    <property type="term" value="F:hydrolase activity"/>
    <property type="evidence" value="ECO:0007669"/>
    <property type="project" value="UniProtKB-KW"/>
</dbReference>
<reference evidence="4 5" key="1">
    <citation type="submission" date="2024-06" db="EMBL/GenBank/DDBJ databases">
        <title>The Natural Products Discovery Center: Release of the First 8490 Sequenced Strains for Exploring Actinobacteria Biosynthetic Diversity.</title>
        <authorList>
            <person name="Kalkreuter E."/>
            <person name="Kautsar S.A."/>
            <person name="Yang D."/>
            <person name="Bader C.D."/>
            <person name="Teijaro C.N."/>
            <person name="Fluegel L."/>
            <person name="Davis C.M."/>
            <person name="Simpson J.R."/>
            <person name="Lauterbach L."/>
            <person name="Steele A.D."/>
            <person name="Gui C."/>
            <person name="Meng S."/>
            <person name="Li G."/>
            <person name="Viehrig K."/>
            <person name="Ye F."/>
            <person name="Su P."/>
            <person name="Kiefer A.F."/>
            <person name="Nichols A."/>
            <person name="Cepeda A.J."/>
            <person name="Yan W."/>
            <person name="Fan B."/>
            <person name="Jiang Y."/>
            <person name="Adhikari A."/>
            <person name="Zheng C.-J."/>
            <person name="Schuster L."/>
            <person name="Cowan T.M."/>
            <person name="Smanski M.J."/>
            <person name="Chevrette M.G."/>
            <person name="De Carvalho L.P.S."/>
            <person name="Shen B."/>
        </authorList>
    </citation>
    <scope>NUCLEOTIDE SEQUENCE [LARGE SCALE GENOMIC DNA]</scope>
    <source>
        <strain evidence="4 5">NPDC033843</strain>
    </source>
</reference>
<evidence type="ECO:0000313" key="5">
    <source>
        <dbReference type="Proteomes" id="UP001550739"/>
    </source>
</evidence>
<comment type="similarity">
    <text evidence="1">Belongs to the glycosyl hydrolase 25 family.</text>
</comment>
<dbReference type="SUPFAM" id="SSF51445">
    <property type="entry name" value="(Trans)glycosidases"/>
    <property type="match status" value="1"/>
</dbReference>
<evidence type="ECO:0000313" key="4">
    <source>
        <dbReference type="EMBL" id="MEU3782697.1"/>
    </source>
</evidence>
<evidence type="ECO:0000256" key="2">
    <source>
        <dbReference type="ARBA" id="ARBA00022801"/>
    </source>
</evidence>
<proteinExistence type="inferred from homology"/>
<dbReference type="Proteomes" id="UP001550739">
    <property type="component" value="Unassembled WGS sequence"/>
</dbReference>
<name>A0ABV2ZJG7_9ACTN</name>
<dbReference type="Gene3D" id="3.20.20.80">
    <property type="entry name" value="Glycosidases"/>
    <property type="match status" value="1"/>
</dbReference>
<comment type="caution">
    <text evidence="4">The sequence shown here is derived from an EMBL/GenBank/DDBJ whole genome shotgun (WGS) entry which is preliminary data.</text>
</comment>
<dbReference type="SMART" id="SM00641">
    <property type="entry name" value="Glyco_25"/>
    <property type="match status" value="1"/>
</dbReference>
<keyword evidence="3" id="KW-0326">Glycosidase</keyword>
<dbReference type="PANTHER" id="PTHR34135">
    <property type="entry name" value="LYSOZYME"/>
    <property type="match status" value="1"/>
</dbReference>
<keyword evidence="2 4" id="KW-0378">Hydrolase</keyword>
<dbReference type="InterPro" id="IPR017853">
    <property type="entry name" value="GH"/>
</dbReference>
<dbReference type="RefSeq" id="WP_361703533.1">
    <property type="nucleotide sequence ID" value="NZ_JBEZVE010000009.1"/>
</dbReference>
<dbReference type="CDD" id="cd00599">
    <property type="entry name" value="GH25_muramidase"/>
    <property type="match status" value="1"/>
</dbReference>
<dbReference type="EMBL" id="JBEZVE010000009">
    <property type="protein sequence ID" value="MEU3782697.1"/>
    <property type="molecule type" value="Genomic_DNA"/>
</dbReference>
<evidence type="ECO:0000256" key="3">
    <source>
        <dbReference type="ARBA" id="ARBA00023295"/>
    </source>
</evidence>
<accession>A0ABV2ZJG7</accession>
<dbReference type="PANTHER" id="PTHR34135:SF2">
    <property type="entry name" value="LYSOZYME"/>
    <property type="match status" value="1"/>
</dbReference>
<organism evidence="4 5">
    <name type="scientific">Streptomyces sp. 900129855</name>
    <dbReference type="NCBI Taxonomy" id="3155129"/>
    <lineage>
        <taxon>Bacteria</taxon>
        <taxon>Bacillati</taxon>
        <taxon>Actinomycetota</taxon>
        <taxon>Actinomycetes</taxon>
        <taxon>Kitasatosporales</taxon>
        <taxon>Streptomycetaceae</taxon>
        <taxon>Streptomyces</taxon>
    </lineage>
</organism>
<dbReference type="InterPro" id="IPR002053">
    <property type="entry name" value="Glyco_hydro_25"/>
</dbReference>